<feature type="domain" description="Radical SAM core" evidence="1">
    <location>
        <begin position="163"/>
        <end position="402"/>
    </location>
</feature>
<name>A0A8J8SHS0_9FIRM</name>
<dbReference type="Gene3D" id="3.80.30.20">
    <property type="entry name" value="tm_1862 like domain"/>
    <property type="match status" value="1"/>
</dbReference>
<dbReference type="SMART" id="SM00729">
    <property type="entry name" value="Elp3"/>
    <property type="match status" value="1"/>
</dbReference>
<proteinExistence type="predicted"/>
<keyword evidence="2" id="KW-0560">Oxidoreductase</keyword>
<dbReference type="GO" id="GO:0051539">
    <property type="term" value="F:4 iron, 4 sulfur cluster binding"/>
    <property type="evidence" value="ECO:0007669"/>
    <property type="project" value="TreeGrafter"/>
</dbReference>
<keyword evidence="3" id="KW-1185">Reference proteome</keyword>
<dbReference type="GO" id="GO:0005737">
    <property type="term" value="C:cytoplasm"/>
    <property type="evidence" value="ECO:0007669"/>
    <property type="project" value="TreeGrafter"/>
</dbReference>
<dbReference type="SFLD" id="SFLDS00029">
    <property type="entry name" value="Radical_SAM"/>
    <property type="match status" value="1"/>
</dbReference>
<evidence type="ECO:0000259" key="1">
    <source>
        <dbReference type="PROSITE" id="PS51918"/>
    </source>
</evidence>
<sequence length="488" mass="56057">MKLVLIGHDFAYEMKMLLNLFFPGEDYKIVDHIDAYGVTVEAVLTDECCKVTYYKDGESIATSAMDKEALQHLPDHPIRRKKACKMLMKKLLYKVASHVTGQEQPWGILTGIRPTKIVFELIQQYGLDRALIMQHLRDDYHISEKKIELMLEIAEHEWPILEANQKDEINVYIGIPFCPTRCLYCSFTSYPIDKWAHRVKDYLRALEKEMAYVSSKLLRDKQVKTIYVGGGTPTALDAKALEQLMTMIHQYFDVPATLEFTVEAGRPDTMSTSKLAVLKTYGVTRISINPQTMHDKTLKVIGRHHTVEDIRTAFSMAREAGFDNINMDLILGLPGEDSHDVIHTMKQVKALNPDSLTVHTMAVKRASKLKETLNQYELIQGDMVEDMITIAHDEAKDMGLFPYYMYRQKNMVGNYENVGYSNEGKMCVYNVEIMEEAQTILALGAGAISKVVFPSEKRIERIENVKNVEHYIERIDDMIERKRKFFNT</sequence>
<evidence type="ECO:0000313" key="3">
    <source>
        <dbReference type="Proteomes" id="UP000683246"/>
    </source>
</evidence>
<dbReference type="PANTHER" id="PTHR13932:SF1">
    <property type="entry name" value="OXYGEN-INDEPENDENT COPROPORPHYRINOGEN-III OXIDASE-LIKE PROTEIN HEMZ"/>
    <property type="match status" value="1"/>
</dbReference>
<dbReference type="EMBL" id="CP058649">
    <property type="protein sequence ID" value="QUI23698.1"/>
    <property type="molecule type" value="Genomic_DNA"/>
</dbReference>
<dbReference type="GO" id="GO:0051989">
    <property type="term" value="F:coproporphyrinogen dehydrogenase activity"/>
    <property type="evidence" value="ECO:0007669"/>
    <property type="project" value="UniProtKB-EC"/>
</dbReference>
<protein>
    <submittedName>
        <fullName evidence="2">Coproporphyrinogen dehydrogenase HemZ</fullName>
        <ecNumber evidence="2">1.3.98.3</ecNumber>
    </submittedName>
</protein>
<evidence type="ECO:0000313" key="2">
    <source>
        <dbReference type="EMBL" id="QUI23698.1"/>
    </source>
</evidence>
<dbReference type="InterPro" id="IPR007197">
    <property type="entry name" value="rSAM"/>
</dbReference>
<reference evidence="2" key="1">
    <citation type="submission" date="2020-07" db="EMBL/GenBank/DDBJ databases">
        <title>Vallitalea pronyensis genome.</title>
        <authorList>
            <person name="Postec A."/>
        </authorList>
    </citation>
    <scope>NUCLEOTIDE SEQUENCE</scope>
    <source>
        <strain evidence="2">FatNI3</strain>
    </source>
</reference>
<dbReference type="RefSeq" id="WP_212694383.1">
    <property type="nucleotide sequence ID" value="NZ_CP058649.1"/>
</dbReference>
<dbReference type="InterPro" id="IPR023404">
    <property type="entry name" value="rSAM_horseshoe"/>
</dbReference>
<dbReference type="PANTHER" id="PTHR13932">
    <property type="entry name" value="COPROPORPHYRINIGEN III OXIDASE"/>
    <property type="match status" value="1"/>
</dbReference>
<dbReference type="AlphaFoldDB" id="A0A8J8SHS0"/>
<dbReference type="NCBIfam" id="TIGR03994">
    <property type="entry name" value="rSAM_HemZ"/>
    <property type="match status" value="1"/>
</dbReference>
<dbReference type="InterPro" id="IPR058240">
    <property type="entry name" value="rSAM_sf"/>
</dbReference>
<dbReference type="InterPro" id="IPR034505">
    <property type="entry name" value="Coproporphyrinogen-III_oxidase"/>
</dbReference>
<dbReference type="CDD" id="cd01335">
    <property type="entry name" value="Radical_SAM"/>
    <property type="match status" value="1"/>
</dbReference>
<dbReference type="KEGG" id="vpy:HZI73_15980"/>
<dbReference type="EC" id="1.3.98.3" evidence="2"/>
<dbReference type="GO" id="GO:0006779">
    <property type="term" value="P:porphyrin-containing compound biosynthetic process"/>
    <property type="evidence" value="ECO:0007669"/>
    <property type="project" value="TreeGrafter"/>
</dbReference>
<dbReference type="PROSITE" id="PS51918">
    <property type="entry name" value="RADICAL_SAM"/>
    <property type="match status" value="1"/>
</dbReference>
<dbReference type="SUPFAM" id="SSF102114">
    <property type="entry name" value="Radical SAM enzymes"/>
    <property type="match status" value="1"/>
</dbReference>
<organism evidence="2 3">
    <name type="scientific">Vallitalea pronyensis</name>
    <dbReference type="NCBI Taxonomy" id="1348613"/>
    <lineage>
        <taxon>Bacteria</taxon>
        <taxon>Bacillati</taxon>
        <taxon>Bacillota</taxon>
        <taxon>Clostridia</taxon>
        <taxon>Lachnospirales</taxon>
        <taxon>Vallitaleaceae</taxon>
        <taxon>Vallitalea</taxon>
    </lineage>
</organism>
<dbReference type="SFLD" id="SFLDG01082">
    <property type="entry name" value="B12-binding_domain_containing"/>
    <property type="match status" value="1"/>
</dbReference>
<dbReference type="InterPro" id="IPR023995">
    <property type="entry name" value="HemZ"/>
</dbReference>
<dbReference type="InterPro" id="IPR006638">
    <property type="entry name" value="Elp3/MiaA/NifB-like_rSAM"/>
</dbReference>
<dbReference type="SFLD" id="SFLDG01065">
    <property type="entry name" value="anaerobic_coproporphyrinogen-I"/>
    <property type="match status" value="1"/>
</dbReference>
<dbReference type="Pfam" id="PF04055">
    <property type="entry name" value="Radical_SAM"/>
    <property type="match status" value="1"/>
</dbReference>
<dbReference type="Proteomes" id="UP000683246">
    <property type="component" value="Chromosome"/>
</dbReference>
<gene>
    <name evidence="2" type="primary">hemZ</name>
    <name evidence="2" type="ORF">HZI73_15980</name>
</gene>
<dbReference type="SFLD" id="SFLDF00310">
    <property type="entry name" value="oxygen-independent_coproporphy"/>
    <property type="match status" value="1"/>
</dbReference>
<accession>A0A8J8SHS0</accession>